<dbReference type="PANTHER" id="PTHR43537">
    <property type="entry name" value="TRANSCRIPTIONAL REGULATOR, GNTR FAMILY"/>
    <property type="match status" value="1"/>
</dbReference>
<dbReference type="InterPro" id="IPR011711">
    <property type="entry name" value="GntR_C"/>
</dbReference>
<evidence type="ECO:0000256" key="1">
    <source>
        <dbReference type="ARBA" id="ARBA00023015"/>
    </source>
</evidence>
<dbReference type="InterPro" id="IPR008920">
    <property type="entry name" value="TF_FadR/GntR_C"/>
</dbReference>
<dbReference type="Gene3D" id="1.20.120.530">
    <property type="entry name" value="GntR ligand-binding domain-like"/>
    <property type="match status" value="1"/>
</dbReference>
<dbReference type="PANTHER" id="PTHR43537:SF6">
    <property type="entry name" value="HTH-TYPE TRANSCRIPTIONAL REPRESSOR RSPR"/>
    <property type="match status" value="1"/>
</dbReference>
<dbReference type="SMART" id="SM00895">
    <property type="entry name" value="FCD"/>
    <property type="match status" value="1"/>
</dbReference>
<keyword evidence="2 5" id="KW-0238">DNA-binding</keyword>
<dbReference type="InterPro" id="IPR036388">
    <property type="entry name" value="WH-like_DNA-bd_sf"/>
</dbReference>
<keyword evidence="1" id="KW-0805">Transcription regulation</keyword>
<dbReference type="GO" id="GO:0003700">
    <property type="term" value="F:DNA-binding transcription factor activity"/>
    <property type="evidence" value="ECO:0007669"/>
    <property type="project" value="InterPro"/>
</dbReference>
<dbReference type="EMBL" id="FNCS01000001">
    <property type="protein sequence ID" value="SDG14961.1"/>
    <property type="molecule type" value="Genomic_DNA"/>
</dbReference>
<name>A0A1G7RW32_9HYPH</name>
<sequence length="246" mass="27252">MGSRSKNLSDLEPDPVLDPLSDGAIGARQATMGHRVFVAIKRAIVHGRLVPGHPVSEAELARQLGVSRQPVREAFIKLSDMGLVEIRPQRGTFIQKISRREVENARFLREAIEGAIARRAAQVATSETVRPLWNLVEEQAQCGDLPDQSRFLALDDALHHEIARMADCERGWRVIEDLKAQMDRVRYLSISSATPASTIVVQHRDLVQAIADASPDAAEAAMRHHLREMLTSLPIVIEHNADAFDA</sequence>
<keyword evidence="3" id="KW-0804">Transcription</keyword>
<dbReference type="SUPFAM" id="SSF46785">
    <property type="entry name" value="Winged helix' DNA-binding domain"/>
    <property type="match status" value="1"/>
</dbReference>
<dbReference type="SMART" id="SM00345">
    <property type="entry name" value="HTH_GNTR"/>
    <property type="match status" value="1"/>
</dbReference>
<dbReference type="GO" id="GO:0003677">
    <property type="term" value="F:DNA binding"/>
    <property type="evidence" value="ECO:0007669"/>
    <property type="project" value="UniProtKB-KW"/>
</dbReference>
<dbReference type="RefSeq" id="WP_210183870.1">
    <property type="nucleotide sequence ID" value="NZ_FNCS01000001.1"/>
</dbReference>
<evidence type="ECO:0000256" key="2">
    <source>
        <dbReference type="ARBA" id="ARBA00023125"/>
    </source>
</evidence>
<reference evidence="5 6" key="1">
    <citation type="submission" date="2016-10" db="EMBL/GenBank/DDBJ databases">
        <authorList>
            <person name="de Groot N.N."/>
        </authorList>
    </citation>
    <scope>NUCLEOTIDE SEQUENCE [LARGE SCALE GENOMIC DNA]</scope>
    <source>
        <strain evidence="5 6">CGMCC 1.10267</strain>
    </source>
</reference>
<feature type="domain" description="HTH gntR-type" evidence="4">
    <location>
        <begin position="30"/>
        <end position="97"/>
    </location>
</feature>
<dbReference type="InterPro" id="IPR036390">
    <property type="entry name" value="WH_DNA-bd_sf"/>
</dbReference>
<dbReference type="Proteomes" id="UP000199495">
    <property type="component" value="Unassembled WGS sequence"/>
</dbReference>
<keyword evidence="6" id="KW-1185">Reference proteome</keyword>
<proteinExistence type="predicted"/>
<evidence type="ECO:0000313" key="5">
    <source>
        <dbReference type="EMBL" id="SDG14961.1"/>
    </source>
</evidence>
<dbReference type="Pfam" id="PF07729">
    <property type="entry name" value="FCD"/>
    <property type="match status" value="1"/>
</dbReference>
<evidence type="ECO:0000313" key="6">
    <source>
        <dbReference type="Proteomes" id="UP000199495"/>
    </source>
</evidence>
<dbReference type="Pfam" id="PF00392">
    <property type="entry name" value="GntR"/>
    <property type="match status" value="1"/>
</dbReference>
<dbReference type="PROSITE" id="PS50949">
    <property type="entry name" value="HTH_GNTR"/>
    <property type="match status" value="1"/>
</dbReference>
<dbReference type="Gene3D" id="1.10.10.10">
    <property type="entry name" value="Winged helix-like DNA-binding domain superfamily/Winged helix DNA-binding domain"/>
    <property type="match status" value="1"/>
</dbReference>
<dbReference type="SUPFAM" id="SSF48008">
    <property type="entry name" value="GntR ligand-binding domain-like"/>
    <property type="match status" value="1"/>
</dbReference>
<evidence type="ECO:0000259" key="4">
    <source>
        <dbReference type="PROSITE" id="PS50949"/>
    </source>
</evidence>
<protein>
    <submittedName>
        <fullName evidence="5">DNA-binding transcriptional regulator, GntR family</fullName>
    </submittedName>
</protein>
<dbReference type="AlphaFoldDB" id="A0A1G7RW32"/>
<dbReference type="InterPro" id="IPR000524">
    <property type="entry name" value="Tscrpt_reg_HTH_GntR"/>
</dbReference>
<accession>A0A1G7RW32</accession>
<organism evidence="5 6">
    <name type="scientific">Pelagibacterium luteolum</name>
    <dbReference type="NCBI Taxonomy" id="440168"/>
    <lineage>
        <taxon>Bacteria</taxon>
        <taxon>Pseudomonadati</taxon>
        <taxon>Pseudomonadota</taxon>
        <taxon>Alphaproteobacteria</taxon>
        <taxon>Hyphomicrobiales</taxon>
        <taxon>Devosiaceae</taxon>
        <taxon>Pelagibacterium</taxon>
    </lineage>
</organism>
<dbReference type="STRING" id="440168.SAMN04487974_101160"/>
<gene>
    <name evidence="5" type="ORF">SAMN04487974_101160</name>
</gene>
<dbReference type="PRINTS" id="PR00035">
    <property type="entry name" value="HTHGNTR"/>
</dbReference>
<evidence type="ECO:0000256" key="3">
    <source>
        <dbReference type="ARBA" id="ARBA00023163"/>
    </source>
</evidence>
<dbReference type="CDD" id="cd07377">
    <property type="entry name" value="WHTH_GntR"/>
    <property type="match status" value="1"/>
</dbReference>